<dbReference type="OrthoDB" id="2831558at2759"/>
<feature type="signal peptide" evidence="7">
    <location>
        <begin position="1"/>
        <end position="19"/>
    </location>
</feature>
<evidence type="ECO:0000256" key="7">
    <source>
        <dbReference type="SAM" id="SignalP"/>
    </source>
</evidence>
<keyword evidence="7" id="KW-0732">Signal</keyword>
<keyword evidence="4" id="KW-0809">Transit peptide</keyword>
<dbReference type="STRING" id="1160497.A0A1L9V3E4"/>
<organism evidence="8 9">
    <name type="scientific">Aspergillus glaucus CBS 516.65</name>
    <dbReference type="NCBI Taxonomy" id="1160497"/>
    <lineage>
        <taxon>Eukaryota</taxon>
        <taxon>Fungi</taxon>
        <taxon>Dikarya</taxon>
        <taxon>Ascomycota</taxon>
        <taxon>Pezizomycotina</taxon>
        <taxon>Eurotiomycetes</taxon>
        <taxon>Eurotiomycetidae</taxon>
        <taxon>Eurotiales</taxon>
        <taxon>Aspergillaceae</taxon>
        <taxon>Aspergillus</taxon>
        <taxon>Aspergillus subgen. Aspergillus</taxon>
    </lineage>
</organism>
<feature type="chain" id="PRO_5012838108" description="Altered inheritance of mitochondria protein 9, mitochondrial" evidence="7">
    <location>
        <begin position="20"/>
        <end position="217"/>
    </location>
</feature>
<dbReference type="InterPro" id="IPR051035">
    <property type="entry name" value="Mito_inheritance_9"/>
</dbReference>
<dbReference type="EMBL" id="KV878939">
    <property type="protein sequence ID" value="OJJ78436.1"/>
    <property type="molecule type" value="Genomic_DNA"/>
</dbReference>
<evidence type="ECO:0000256" key="5">
    <source>
        <dbReference type="ARBA" id="ARBA00023128"/>
    </source>
</evidence>
<dbReference type="VEuPathDB" id="FungiDB:ASPGLDRAFT_53653"/>
<sequence>MKLSIFFISFLSLAGNIVALPGAPLEAQIRDCGDRRYYQHRVSNQGPWLTIGAYSDGLVDAGLSRIPLRDSQLPNQPFYHGSVQTHLDLLECGRTVLNAMSVDSQVHDAAAPTLFHPDLHMRNIFVSDHDPSVITGIINWQSSSIEPAFWYADEVPDFATCAPSSTSSAQRVDDSKLCTKAYEVSTQFLTPKLALPRLMDEGMFRPSLILVEGLSQG</sequence>
<comment type="similarity">
    <text evidence="2">Belongs to the AIM9 family.</text>
</comment>
<dbReference type="PANTHER" id="PTHR36091">
    <property type="entry name" value="ALTERED INHERITANCE OF MITOCHONDRIA PROTEIN 9, MITOCHONDRIAL"/>
    <property type="match status" value="1"/>
</dbReference>
<dbReference type="RefSeq" id="XP_022395134.1">
    <property type="nucleotide sequence ID" value="XM_022548035.1"/>
</dbReference>
<dbReference type="GO" id="GO:0005739">
    <property type="term" value="C:mitochondrion"/>
    <property type="evidence" value="ECO:0007669"/>
    <property type="project" value="UniProtKB-SubCell"/>
</dbReference>
<evidence type="ECO:0000313" key="8">
    <source>
        <dbReference type="EMBL" id="OJJ78436.1"/>
    </source>
</evidence>
<dbReference type="GeneID" id="34464296"/>
<dbReference type="InterPro" id="IPR011009">
    <property type="entry name" value="Kinase-like_dom_sf"/>
</dbReference>
<comment type="subcellular location">
    <subcellularLocation>
        <location evidence="1">Mitochondrion</location>
    </subcellularLocation>
</comment>
<dbReference type="PANTHER" id="PTHR36091:SF1">
    <property type="entry name" value="ALTERED INHERITANCE OF MITOCHONDRIA PROTEIN 9, MITOCHONDRIAL"/>
    <property type="match status" value="1"/>
</dbReference>
<evidence type="ECO:0000256" key="3">
    <source>
        <dbReference type="ARBA" id="ARBA00016197"/>
    </source>
</evidence>
<evidence type="ECO:0000256" key="1">
    <source>
        <dbReference type="ARBA" id="ARBA00004173"/>
    </source>
</evidence>
<protein>
    <recommendedName>
        <fullName evidence="3">Altered inheritance of mitochondria protein 9, mitochondrial</fullName>
    </recommendedName>
    <alternativeName>
        <fullName evidence="6">Found in mitochondrial proteome protein 29</fullName>
    </alternativeName>
</protein>
<keyword evidence="9" id="KW-1185">Reference proteome</keyword>
<dbReference type="SUPFAM" id="SSF56112">
    <property type="entry name" value="Protein kinase-like (PK-like)"/>
    <property type="match status" value="1"/>
</dbReference>
<evidence type="ECO:0000256" key="4">
    <source>
        <dbReference type="ARBA" id="ARBA00022946"/>
    </source>
</evidence>
<keyword evidence="5" id="KW-0496">Mitochondrion</keyword>
<evidence type="ECO:0000256" key="2">
    <source>
        <dbReference type="ARBA" id="ARBA00005543"/>
    </source>
</evidence>
<accession>A0A1L9V3E4</accession>
<evidence type="ECO:0000313" key="9">
    <source>
        <dbReference type="Proteomes" id="UP000184300"/>
    </source>
</evidence>
<dbReference type="Proteomes" id="UP000184300">
    <property type="component" value="Unassembled WGS sequence"/>
</dbReference>
<evidence type="ECO:0000256" key="6">
    <source>
        <dbReference type="ARBA" id="ARBA00031849"/>
    </source>
</evidence>
<dbReference type="AlphaFoldDB" id="A0A1L9V3E4"/>
<proteinExistence type="inferred from homology"/>
<name>A0A1L9V3E4_ASPGL</name>
<gene>
    <name evidence="8" type="ORF">ASPGLDRAFT_53653</name>
</gene>
<reference evidence="9" key="1">
    <citation type="journal article" date="2017" name="Genome Biol.">
        <title>Comparative genomics reveals high biological diversity and specific adaptations in the industrially and medically important fungal genus Aspergillus.</title>
        <authorList>
            <person name="de Vries R.P."/>
            <person name="Riley R."/>
            <person name="Wiebenga A."/>
            <person name="Aguilar-Osorio G."/>
            <person name="Amillis S."/>
            <person name="Uchima C.A."/>
            <person name="Anderluh G."/>
            <person name="Asadollahi M."/>
            <person name="Askin M."/>
            <person name="Barry K."/>
            <person name="Battaglia E."/>
            <person name="Bayram O."/>
            <person name="Benocci T."/>
            <person name="Braus-Stromeyer S.A."/>
            <person name="Caldana C."/>
            <person name="Canovas D."/>
            <person name="Cerqueira G.C."/>
            <person name="Chen F."/>
            <person name="Chen W."/>
            <person name="Choi C."/>
            <person name="Clum A."/>
            <person name="Dos Santos R.A."/>
            <person name="Damasio A.R."/>
            <person name="Diallinas G."/>
            <person name="Emri T."/>
            <person name="Fekete E."/>
            <person name="Flipphi M."/>
            <person name="Freyberg S."/>
            <person name="Gallo A."/>
            <person name="Gournas C."/>
            <person name="Habgood R."/>
            <person name="Hainaut M."/>
            <person name="Harispe M.L."/>
            <person name="Henrissat B."/>
            <person name="Hilden K.S."/>
            <person name="Hope R."/>
            <person name="Hossain A."/>
            <person name="Karabika E."/>
            <person name="Karaffa L."/>
            <person name="Karanyi Z."/>
            <person name="Krasevec N."/>
            <person name="Kuo A."/>
            <person name="Kusch H."/>
            <person name="LaButti K."/>
            <person name="Lagendijk E.L."/>
            <person name="Lapidus A."/>
            <person name="Levasseur A."/>
            <person name="Lindquist E."/>
            <person name="Lipzen A."/>
            <person name="Logrieco A.F."/>
            <person name="MacCabe A."/>
            <person name="Maekelae M.R."/>
            <person name="Malavazi I."/>
            <person name="Melin P."/>
            <person name="Meyer V."/>
            <person name="Mielnichuk N."/>
            <person name="Miskei M."/>
            <person name="Molnar A.P."/>
            <person name="Mule G."/>
            <person name="Ngan C.Y."/>
            <person name="Orejas M."/>
            <person name="Orosz E."/>
            <person name="Ouedraogo J.P."/>
            <person name="Overkamp K.M."/>
            <person name="Park H.-S."/>
            <person name="Perrone G."/>
            <person name="Piumi F."/>
            <person name="Punt P.J."/>
            <person name="Ram A.F."/>
            <person name="Ramon A."/>
            <person name="Rauscher S."/>
            <person name="Record E."/>
            <person name="Riano-Pachon D.M."/>
            <person name="Robert V."/>
            <person name="Roehrig J."/>
            <person name="Ruller R."/>
            <person name="Salamov A."/>
            <person name="Salih N.S."/>
            <person name="Samson R.A."/>
            <person name="Sandor E."/>
            <person name="Sanguinetti M."/>
            <person name="Schuetze T."/>
            <person name="Sepcic K."/>
            <person name="Shelest E."/>
            <person name="Sherlock G."/>
            <person name="Sophianopoulou V."/>
            <person name="Squina F.M."/>
            <person name="Sun H."/>
            <person name="Susca A."/>
            <person name="Todd R.B."/>
            <person name="Tsang A."/>
            <person name="Unkles S.E."/>
            <person name="van de Wiele N."/>
            <person name="van Rossen-Uffink D."/>
            <person name="Oliveira J.V."/>
            <person name="Vesth T.C."/>
            <person name="Visser J."/>
            <person name="Yu J.-H."/>
            <person name="Zhou M."/>
            <person name="Andersen M.R."/>
            <person name="Archer D.B."/>
            <person name="Baker S.E."/>
            <person name="Benoit I."/>
            <person name="Brakhage A.A."/>
            <person name="Braus G.H."/>
            <person name="Fischer R."/>
            <person name="Frisvad J.C."/>
            <person name="Goldman G.H."/>
            <person name="Houbraken J."/>
            <person name="Oakley B."/>
            <person name="Pocsi I."/>
            <person name="Scazzocchio C."/>
            <person name="Seiboth B."/>
            <person name="vanKuyk P.A."/>
            <person name="Wortman J."/>
            <person name="Dyer P.S."/>
            <person name="Grigoriev I.V."/>
        </authorList>
    </citation>
    <scope>NUCLEOTIDE SEQUENCE [LARGE SCALE GENOMIC DNA]</scope>
    <source>
        <strain evidence="9">CBS 516.65</strain>
    </source>
</reference>